<organism evidence="2 3">
    <name type="scientific">Allokutzneria albata</name>
    <name type="common">Kibdelosporangium albatum</name>
    <dbReference type="NCBI Taxonomy" id="211114"/>
    <lineage>
        <taxon>Bacteria</taxon>
        <taxon>Bacillati</taxon>
        <taxon>Actinomycetota</taxon>
        <taxon>Actinomycetes</taxon>
        <taxon>Pseudonocardiales</taxon>
        <taxon>Pseudonocardiaceae</taxon>
        <taxon>Allokutzneria</taxon>
    </lineage>
</organism>
<feature type="domain" description="DUF1989" evidence="1">
    <location>
        <begin position="11"/>
        <end position="175"/>
    </location>
</feature>
<dbReference type="Proteomes" id="UP000183376">
    <property type="component" value="Chromosome I"/>
</dbReference>
<dbReference type="PANTHER" id="PTHR31527:SF0">
    <property type="entry name" value="RE64534P"/>
    <property type="match status" value="1"/>
</dbReference>
<name>A0A1G9Y3P2_ALLAB</name>
<gene>
    <name evidence="2" type="ORF">SAMN04489726_4580</name>
</gene>
<dbReference type="PANTHER" id="PTHR31527">
    <property type="entry name" value="RE64534P"/>
    <property type="match status" value="1"/>
</dbReference>
<dbReference type="STRING" id="211114.SAMN04489726_4580"/>
<proteinExistence type="predicted"/>
<dbReference type="eggNOG" id="COG3665">
    <property type="taxonomic scope" value="Bacteria"/>
</dbReference>
<protein>
    <recommendedName>
        <fullName evidence="1">DUF1989 domain-containing protein</fullName>
    </recommendedName>
</protein>
<dbReference type="AlphaFoldDB" id="A0A1G9Y3P2"/>
<evidence type="ECO:0000259" key="1">
    <source>
        <dbReference type="Pfam" id="PF09347"/>
    </source>
</evidence>
<sequence length="204" mass="21811">MELTSSITQVTVPARQGRAVRVRAGDLVRVSTPRGAQVGDLFAFVSGDLTEHLSASHTRGHVNRLFPEVGEQFVTTRRRPVLTLVEDTSPGRHDMLIPACDPERYRQLGHTGQHASCAENLTTALRELGIGITTVPQPVNVFMDIRAAPNGELEWRSSPAAAGAAVTFRAELDCVVVVSACPQDLVGINGTETGPLLIEIGTAP</sequence>
<dbReference type="EMBL" id="LT629701">
    <property type="protein sequence ID" value="SDN03678.1"/>
    <property type="molecule type" value="Genomic_DNA"/>
</dbReference>
<evidence type="ECO:0000313" key="2">
    <source>
        <dbReference type="EMBL" id="SDN03678.1"/>
    </source>
</evidence>
<dbReference type="OrthoDB" id="9772660at2"/>
<keyword evidence="3" id="KW-1185">Reference proteome</keyword>
<dbReference type="Pfam" id="PF09347">
    <property type="entry name" value="DUF1989"/>
    <property type="match status" value="1"/>
</dbReference>
<dbReference type="InterPro" id="IPR018959">
    <property type="entry name" value="DUF1989"/>
</dbReference>
<accession>A0A1G9Y3P2</accession>
<reference evidence="2 3" key="1">
    <citation type="submission" date="2016-10" db="EMBL/GenBank/DDBJ databases">
        <authorList>
            <person name="de Groot N.N."/>
        </authorList>
    </citation>
    <scope>NUCLEOTIDE SEQUENCE [LARGE SCALE GENOMIC DNA]</scope>
    <source>
        <strain evidence="2 3">DSM 44149</strain>
    </source>
</reference>
<evidence type="ECO:0000313" key="3">
    <source>
        <dbReference type="Proteomes" id="UP000183376"/>
    </source>
</evidence>
<dbReference type="RefSeq" id="WP_030433512.1">
    <property type="nucleotide sequence ID" value="NZ_JOEF01000045.1"/>
</dbReference>